<dbReference type="STRING" id="1357400.HMPREF2086_01152"/>
<accession>V8C8L0</accession>
<evidence type="ECO:0000256" key="1">
    <source>
        <dbReference type="SAM" id="SignalP"/>
    </source>
</evidence>
<sequence>MQNHNTSKKFKKILVLLASVSVGMALFGCACKCYMEEVKALISSEMAKYPVNPSAKSSKSTSKVARKYKYFPKTKKELMILVRKPSVNLGEINTSKITDMSSLFAIQGLKGDDVLASRDYSGIELWDTSNVENMSFMFQGAKTFNQDISDWNVSNVERMHAMFHNASAFNKPLDKWDVSNVEVMTFMFAGAKAFNQPLNSWNVENVEDMTSMFAGAKNFNQPLNKWDMSGIESMGSMFSDAESFQQDLEAWGGKLDKGVDVDDMFEGSGLESKPPKWYKKRAIR</sequence>
<dbReference type="RefSeq" id="WP_023927875.1">
    <property type="nucleotide sequence ID" value="NZ_KI669454.1"/>
</dbReference>
<organism evidence="2 3">
    <name type="scientific">Helicobacter macacae MIT 99-5501</name>
    <dbReference type="NCBI Taxonomy" id="1357400"/>
    <lineage>
        <taxon>Bacteria</taxon>
        <taxon>Pseudomonadati</taxon>
        <taxon>Campylobacterota</taxon>
        <taxon>Epsilonproteobacteria</taxon>
        <taxon>Campylobacterales</taxon>
        <taxon>Helicobacteraceae</taxon>
        <taxon>Helicobacter</taxon>
    </lineage>
</organism>
<dbReference type="PATRIC" id="fig|1357400.3.peg.1563"/>
<gene>
    <name evidence="2" type="ORF">HMPREF2086_01152</name>
</gene>
<name>V8C8L0_9HELI</name>
<feature type="chain" id="PRO_5004767311" description="Bacterial surface protein 26-residue" evidence="1">
    <location>
        <begin position="28"/>
        <end position="284"/>
    </location>
</feature>
<dbReference type="InterPro" id="IPR005046">
    <property type="entry name" value="DUF285"/>
</dbReference>
<keyword evidence="3" id="KW-1185">Reference proteome</keyword>
<dbReference type="HOGENOM" id="CLU_025777_2_2_7"/>
<dbReference type="EMBL" id="AZJI01000005">
    <property type="protein sequence ID" value="ETD23350.1"/>
    <property type="molecule type" value="Genomic_DNA"/>
</dbReference>
<dbReference type="eggNOG" id="COG3291">
    <property type="taxonomic scope" value="Bacteria"/>
</dbReference>
<comment type="caution">
    <text evidence="2">The sequence shown here is derived from an EMBL/GenBank/DDBJ whole genome shotgun (WGS) entry which is preliminary data.</text>
</comment>
<feature type="signal peptide" evidence="1">
    <location>
        <begin position="1"/>
        <end position="27"/>
    </location>
</feature>
<dbReference type="AlphaFoldDB" id="V8C8L0"/>
<dbReference type="Proteomes" id="UP000018731">
    <property type="component" value="Unassembled WGS sequence"/>
</dbReference>
<evidence type="ECO:0000313" key="2">
    <source>
        <dbReference type="EMBL" id="ETD23350.1"/>
    </source>
</evidence>
<dbReference type="OrthoDB" id="5354002at2"/>
<keyword evidence="1" id="KW-0732">Signal</keyword>
<dbReference type="NCBIfam" id="TIGR02167">
    <property type="entry name" value="Liste_lipo_26"/>
    <property type="match status" value="2"/>
</dbReference>
<dbReference type="InterPro" id="IPR011889">
    <property type="entry name" value="Liste_lipo_26"/>
</dbReference>
<reference evidence="2 3" key="1">
    <citation type="journal article" date="2014" name="Genome Announc.">
        <title>Draft genome sequences of six enterohepatic helicobacter species isolated from humans and one from rhesus macaques.</title>
        <authorList>
            <person name="Shen Z."/>
            <person name="Sheh A."/>
            <person name="Young S.K."/>
            <person name="Abouelliel A."/>
            <person name="Ward D.V."/>
            <person name="Earl A.M."/>
            <person name="Fox J.G."/>
        </authorList>
    </citation>
    <scope>NUCLEOTIDE SEQUENCE [LARGE SCALE GENOMIC DNA]</scope>
    <source>
        <strain evidence="2 3">MIT 99-5501</strain>
    </source>
</reference>
<evidence type="ECO:0000313" key="3">
    <source>
        <dbReference type="Proteomes" id="UP000018731"/>
    </source>
</evidence>
<dbReference type="Pfam" id="PF03382">
    <property type="entry name" value="DUF285"/>
    <property type="match status" value="1"/>
</dbReference>
<evidence type="ECO:0008006" key="4">
    <source>
        <dbReference type="Google" id="ProtNLM"/>
    </source>
</evidence>
<protein>
    <recommendedName>
        <fullName evidence="4">Bacterial surface protein 26-residue</fullName>
    </recommendedName>
</protein>
<proteinExistence type="predicted"/>